<protein>
    <submittedName>
        <fullName evidence="3">Uncharacterized protein</fullName>
    </submittedName>
</protein>
<dbReference type="AlphaFoldDB" id="X1K8E8"/>
<evidence type="ECO:0000256" key="1">
    <source>
        <dbReference type="ARBA" id="ARBA00022737"/>
    </source>
</evidence>
<dbReference type="InterPro" id="IPR050498">
    <property type="entry name" value="Ycf3"/>
</dbReference>
<evidence type="ECO:0000256" key="2">
    <source>
        <dbReference type="ARBA" id="ARBA00022803"/>
    </source>
</evidence>
<dbReference type="InterPro" id="IPR011990">
    <property type="entry name" value="TPR-like_helical_dom_sf"/>
</dbReference>
<sequence>GIFGQSSVGSSPAIICLSYSQMVYILGSSVGLSVKTINVAELASGPLPTGWVHVACLVSVANRKMLMVDLAREASLMISKPFDIEKEFKKVGNYLELRDRDNPLGIHRRIQILDRNGLIAYIYNNRGNVYAKLGQFQKAIADRTKAIELNPKFAEAYNNRGVAYADLGQ</sequence>
<dbReference type="PROSITE" id="PS50293">
    <property type="entry name" value="TPR_REGION"/>
    <property type="match status" value="1"/>
</dbReference>
<name>X1K8E8_9ZZZZ</name>
<gene>
    <name evidence="3" type="ORF">S03H2_67841</name>
</gene>
<feature type="non-terminal residue" evidence="3">
    <location>
        <position position="1"/>
    </location>
</feature>
<dbReference type="PANTHER" id="PTHR44858">
    <property type="entry name" value="TETRATRICOPEPTIDE REPEAT PROTEIN 6"/>
    <property type="match status" value="1"/>
</dbReference>
<dbReference type="InterPro" id="IPR019734">
    <property type="entry name" value="TPR_rpt"/>
</dbReference>
<dbReference type="SUPFAM" id="SSF48452">
    <property type="entry name" value="TPR-like"/>
    <property type="match status" value="1"/>
</dbReference>
<dbReference type="EMBL" id="BARU01044496">
    <property type="protein sequence ID" value="GAH78358.1"/>
    <property type="molecule type" value="Genomic_DNA"/>
</dbReference>
<feature type="non-terminal residue" evidence="3">
    <location>
        <position position="169"/>
    </location>
</feature>
<evidence type="ECO:0000313" key="3">
    <source>
        <dbReference type="EMBL" id="GAH78358.1"/>
    </source>
</evidence>
<accession>X1K8E8</accession>
<dbReference type="Pfam" id="PF13414">
    <property type="entry name" value="TPR_11"/>
    <property type="match status" value="1"/>
</dbReference>
<dbReference type="Gene3D" id="1.25.40.10">
    <property type="entry name" value="Tetratricopeptide repeat domain"/>
    <property type="match status" value="1"/>
</dbReference>
<reference evidence="3" key="1">
    <citation type="journal article" date="2014" name="Front. Microbiol.">
        <title>High frequency of phylogenetically diverse reductive dehalogenase-homologous genes in deep subseafloor sedimentary metagenomes.</title>
        <authorList>
            <person name="Kawai M."/>
            <person name="Futagami T."/>
            <person name="Toyoda A."/>
            <person name="Takaki Y."/>
            <person name="Nishi S."/>
            <person name="Hori S."/>
            <person name="Arai W."/>
            <person name="Tsubouchi T."/>
            <person name="Morono Y."/>
            <person name="Uchiyama I."/>
            <person name="Ito T."/>
            <person name="Fujiyama A."/>
            <person name="Inagaki F."/>
            <person name="Takami H."/>
        </authorList>
    </citation>
    <scope>NUCLEOTIDE SEQUENCE</scope>
    <source>
        <strain evidence="3">Expedition CK06-06</strain>
    </source>
</reference>
<dbReference type="PROSITE" id="PS50005">
    <property type="entry name" value="TPR"/>
    <property type="match status" value="1"/>
</dbReference>
<proteinExistence type="predicted"/>
<keyword evidence="1" id="KW-0677">Repeat</keyword>
<organism evidence="3">
    <name type="scientific">marine sediment metagenome</name>
    <dbReference type="NCBI Taxonomy" id="412755"/>
    <lineage>
        <taxon>unclassified sequences</taxon>
        <taxon>metagenomes</taxon>
        <taxon>ecological metagenomes</taxon>
    </lineage>
</organism>
<keyword evidence="2" id="KW-0802">TPR repeat</keyword>
<comment type="caution">
    <text evidence="3">The sequence shown here is derived from an EMBL/GenBank/DDBJ whole genome shotgun (WGS) entry which is preliminary data.</text>
</comment>
<dbReference type="PANTHER" id="PTHR44858:SF1">
    <property type="entry name" value="UDP-N-ACETYLGLUCOSAMINE--PEPTIDE N-ACETYLGLUCOSAMINYLTRANSFERASE SPINDLY-RELATED"/>
    <property type="match status" value="1"/>
</dbReference>
<dbReference type="SMART" id="SM00028">
    <property type="entry name" value="TPR"/>
    <property type="match status" value="1"/>
</dbReference>